<accession>A0A7W3IVY0</accession>
<proteinExistence type="predicted"/>
<gene>
    <name evidence="1" type="ORF">FHX74_003916</name>
</gene>
<name>A0A7W3IVY0_9ACTN</name>
<organism evidence="1 2">
    <name type="scientific">Microlunatus kandeliicorticis</name>
    <dbReference type="NCBI Taxonomy" id="1759536"/>
    <lineage>
        <taxon>Bacteria</taxon>
        <taxon>Bacillati</taxon>
        <taxon>Actinomycetota</taxon>
        <taxon>Actinomycetes</taxon>
        <taxon>Propionibacteriales</taxon>
        <taxon>Propionibacteriaceae</taxon>
        <taxon>Microlunatus</taxon>
    </lineage>
</organism>
<protein>
    <submittedName>
        <fullName evidence="1">Uncharacterized protein</fullName>
    </submittedName>
</protein>
<reference evidence="1 2" key="1">
    <citation type="submission" date="2020-07" db="EMBL/GenBank/DDBJ databases">
        <title>Sequencing the genomes of 1000 actinobacteria strains.</title>
        <authorList>
            <person name="Klenk H.-P."/>
        </authorList>
    </citation>
    <scope>NUCLEOTIDE SEQUENCE [LARGE SCALE GENOMIC DNA]</scope>
    <source>
        <strain evidence="1 2">DSM 100723</strain>
    </source>
</reference>
<comment type="caution">
    <text evidence="1">The sequence shown here is derived from an EMBL/GenBank/DDBJ whole genome shotgun (WGS) entry which is preliminary data.</text>
</comment>
<dbReference type="EMBL" id="JACGWT010000008">
    <property type="protein sequence ID" value="MBA8796263.1"/>
    <property type="molecule type" value="Genomic_DNA"/>
</dbReference>
<dbReference type="AlphaFoldDB" id="A0A7W3IVY0"/>
<sequence>MTRRSVQIESLAEFDARIARAGSLDGWLLQSLDLTDRGAAL</sequence>
<dbReference type="Proteomes" id="UP000523079">
    <property type="component" value="Unassembled WGS sequence"/>
</dbReference>
<evidence type="ECO:0000313" key="1">
    <source>
        <dbReference type="EMBL" id="MBA8796263.1"/>
    </source>
</evidence>
<feature type="non-terminal residue" evidence="1">
    <location>
        <position position="41"/>
    </location>
</feature>
<evidence type="ECO:0000313" key="2">
    <source>
        <dbReference type="Proteomes" id="UP000523079"/>
    </source>
</evidence>
<keyword evidence="2" id="KW-1185">Reference proteome</keyword>